<dbReference type="EMBL" id="BBNS01000006">
    <property type="protein sequence ID" value="GAL70572.1"/>
    <property type="molecule type" value="Genomic_DNA"/>
</dbReference>
<evidence type="ECO:0000313" key="3">
    <source>
        <dbReference type="EMBL" id="GAL88083.1"/>
    </source>
</evidence>
<name>A0A090WT47_9FLAO</name>
<dbReference type="Proteomes" id="UP000030184">
    <property type="component" value="Unassembled WGS sequence"/>
</dbReference>
<organism evidence="2 4">
    <name type="scientific">Jejuia pallidilutea</name>
    <dbReference type="NCBI Taxonomy" id="504487"/>
    <lineage>
        <taxon>Bacteria</taxon>
        <taxon>Pseudomonadati</taxon>
        <taxon>Bacteroidota</taxon>
        <taxon>Flavobacteriia</taxon>
        <taxon>Flavobacteriales</taxon>
        <taxon>Flavobacteriaceae</taxon>
        <taxon>Jejuia</taxon>
    </lineage>
</organism>
<dbReference type="Proteomes" id="UP000029641">
    <property type="component" value="Unassembled WGS sequence"/>
</dbReference>
<gene>
    <name evidence="1" type="ORF">JCM19301_594</name>
    <name evidence="2" type="ORF">JCM19302_1481</name>
    <name evidence="3" type="ORF">JCM19538_2446</name>
</gene>
<proteinExistence type="predicted"/>
<keyword evidence="5" id="KW-1185">Reference proteome</keyword>
<dbReference type="Proteomes" id="UP000029646">
    <property type="component" value="Unassembled WGS sequence"/>
</dbReference>
<dbReference type="EMBL" id="BBNR01000003">
    <property type="protein sequence ID" value="GAL66029.1"/>
    <property type="molecule type" value="Genomic_DNA"/>
</dbReference>
<dbReference type="AlphaFoldDB" id="A0A090WT47"/>
<sequence length="173" mass="20014">MRFLILLSLCFCIVCCNNKQQQQNEEASSTNSNKDNRLTEADIAKFKYTEFALDPKAEVLAEPWQPYSRLKATIENIKKADFSFFDEDEQSVFVLIKELRNTIPDTLKTQSVLSRITIVENMLYKLDETYKLRTTTTPELAASTKELLVAYSNLNFQLNKKLEKDSQNIVRPD</sequence>
<comment type="caution">
    <text evidence="2">The sequence shown here is derived from an EMBL/GenBank/DDBJ whole genome shotgun (WGS) entry which is preliminary data.</text>
</comment>
<dbReference type="eggNOG" id="ENOG5032W2Y">
    <property type="taxonomic scope" value="Bacteria"/>
</dbReference>
<dbReference type="OrthoDB" id="1443931at2"/>
<evidence type="ECO:0000313" key="5">
    <source>
        <dbReference type="Proteomes" id="UP000030184"/>
    </source>
</evidence>
<accession>A0A090WT47</accession>
<evidence type="ECO:0000313" key="2">
    <source>
        <dbReference type="EMBL" id="GAL70572.1"/>
    </source>
</evidence>
<protein>
    <submittedName>
        <fullName evidence="2">Uncharacterized protein</fullName>
    </submittedName>
</protein>
<dbReference type="EMBL" id="BBNY01000001">
    <property type="protein sequence ID" value="GAL88083.1"/>
    <property type="molecule type" value="Genomic_DNA"/>
</dbReference>
<dbReference type="RefSeq" id="WP_042241537.1">
    <property type="nucleotide sequence ID" value="NZ_BBNR01000003.1"/>
</dbReference>
<evidence type="ECO:0000313" key="4">
    <source>
        <dbReference type="Proteomes" id="UP000029646"/>
    </source>
</evidence>
<evidence type="ECO:0000313" key="1">
    <source>
        <dbReference type="EMBL" id="GAL66029.1"/>
    </source>
</evidence>
<reference evidence="5" key="1">
    <citation type="journal article" date="2014" name="Genome Announc.">
        <title>Draft Genome Sequence of Marine Flavobacterium Jejuia pallidilutea Strain 11shimoA1 and Pigmentation Mutants.</title>
        <authorList>
            <person name="Takatani N."/>
            <person name="Nakanishi M."/>
            <person name="Meirelles P."/>
            <person name="Mino S."/>
            <person name="Suda W."/>
            <person name="Oshima K."/>
            <person name="Hattori M."/>
            <person name="Ohkuma M."/>
            <person name="Hosokawa M."/>
            <person name="Miyashita K."/>
            <person name="Thompson F.L."/>
            <person name="Niwa A."/>
            <person name="Sawabe T."/>
            <person name="Sawabe T."/>
        </authorList>
    </citation>
    <scope>NUCLEOTIDE SEQUENCE [LARGE SCALE GENOMIC DNA]</scope>
    <source>
        <strain evidence="5">JCM 19538</strain>
    </source>
</reference>